<keyword evidence="1" id="KW-0472">Membrane</keyword>
<dbReference type="VEuPathDB" id="MicrosporidiaDB:M970_081720"/>
<protein>
    <submittedName>
        <fullName evidence="2">Uncharacterized protein</fullName>
    </submittedName>
</protein>
<keyword evidence="1" id="KW-1133">Transmembrane helix</keyword>
<dbReference type="AlphaFoldDB" id="M1K792"/>
<sequence length="275" mass="30061">MKQTLPGSVYKKEWEMLQTMRSAAVICMLVGTISGFTISSKTGTKRYLVKGGTWLSPDYKINYQLAAMSSSGTAVEFQTEEISPGIKIIKEVGTNDVLDLHHPKSGQTKLIFHSQNTGNTQKFEIGGDEKSGYYLKNNGKCLEYDGAGNMYGTACSSNPEQKFDIVYSPEDPEYKPPVEAPEVPTTEAGGEGFNNQVASENPSAQTGLGNLNIRAPQIVIFNEKRGHHAHSQHHKHHEGESSLYSNNGDYLIVLIKLVSSHTLYSSSLIGHGSFA</sequence>
<keyword evidence="1" id="KW-0812">Transmembrane</keyword>
<proteinExistence type="predicted"/>
<dbReference type="InterPro" id="IPR035992">
    <property type="entry name" value="Ricin_B-like_lectins"/>
</dbReference>
<dbReference type="VEuPathDB" id="MicrosporidiaDB:AEWQ_081720"/>
<organism evidence="2">
    <name type="scientific">Encephalitozoon cuniculi</name>
    <name type="common">Microsporidian parasite</name>
    <dbReference type="NCBI Taxonomy" id="6035"/>
    <lineage>
        <taxon>Eukaryota</taxon>
        <taxon>Fungi</taxon>
        <taxon>Fungi incertae sedis</taxon>
        <taxon>Microsporidia</taxon>
        <taxon>Unikaryonidae</taxon>
        <taxon>Encephalitozoon</taxon>
    </lineage>
</organism>
<evidence type="ECO:0000313" key="2">
    <source>
        <dbReference type="EMBL" id="AGE95102.1"/>
    </source>
</evidence>
<dbReference type="VEuPathDB" id="MicrosporidiaDB:AEWR_081720"/>
<dbReference type="VEuPathDB" id="MicrosporidiaDB:AEWD_081680"/>
<dbReference type="Gene3D" id="2.80.10.50">
    <property type="match status" value="1"/>
</dbReference>
<feature type="transmembrane region" description="Helical" evidence="1">
    <location>
        <begin position="20"/>
        <end position="38"/>
    </location>
</feature>
<accession>M1K792</accession>
<dbReference type="EMBL" id="KC513605">
    <property type="protein sequence ID" value="AGE95102.1"/>
    <property type="molecule type" value="Genomic_DNA"/>
</dbReference>
<name>M1K792_ENCCN</name>
<gene>
    <name evidence="2" type="ORF">ECU08_1710</name>
</gene>
<evidence type="ECO:0000256" key="1">
    <source>
        <dbReference type="SAM" id="Phobius"/>
    </source>
</evidence>
<reference evidence="2" key="1">
    <citation type="journal article" date="2013" name="Eukaryot. Cell">
        <title>Extremely Reduced Levels of Heterozygosity in the Vertebrate Pathogen Encephalitozoon cuniculi.</title>
        <authorList>
            <person name="Selman M."/>
            <person name="Sak B."/>
            <person name="Kvac M."/>
            <person name="Farinelli L."/>
            <person name="Weiss L.M."/>
            <person name="Corradi N."/>
        </authorList>
    </citation>
    <scope>NUCLEOTIDE SEQUENCE</scope>
</reference>
<dbReference type="SUPFAM" id="SSF50370">
    <property type="entry name" value="Ricin B-like lectins"/>
    <property type="match status" value="1"/>
</dbReference>
<dbReference type="VEuPathDB" id="MicrosporidiaDB:ECU08_1710"/>